<feature type="signal peptide" evidence="1">
    <location>
        <begin position="1"/>
        <end position="20"/>
    </location>
</feature>
<accession>A0ABW7ZDP5</accession>
<sequence length="162" mass="16905">MNLRIVPAVAAILLTLVACGTTSTGATTAGASASPSGNARDAQLKYAQCMRENGVKMDDPGDDGRIVMRLPEGVDKGTVDKAQQKCQEHLKGVMGDRGANADPEARDKMVKFAQCMRENGVEVPDPTANGGIMMTAGPGDGDKMKKAQEACKQFAPGAVKKP</sequence>
<keyword evidence="3" id="KW-1185">Reference proteome</keyword>
<evidence type="ECO:0000313" key="2">
    <source>
        <dbReference type="EMBL" id="MFI6505664.1"/>
    </source>
</evidence>
<dbReference type="RefSeq" id="WP_397091966.1">
    <property type="nucleotide sequence ID" value="NZ_JBITGY010000021.1"/>
</dbReference>
<evidence type="ECO:0000256" key="1">
    <source>
        <dbReference type="SAM" id="SignalP"/>
    </source>
</evidence>
<dbReference type="Proteomes" id="UP001612741">
    <property type="component" value="Unassembled WGS sequence"/>
</dbReference>
<organism evidence="2 3">
    <name type="scientific">Nonomuraea typhae</name>
    <dbReference type="NCBI Taxonomy" id="2603600"/>
    <lineage>
        <taxon>Bacteria</taxon>
        <taxon>Bacillati</taxon>
        <taxon>Actinomycetota</taxon>
        <taxon>Actinomycetes</taxon>
        <taxon>Streptosporangiales</taxon>
        <taxon>Streptosporangiaceae</taxon>
        <taxon>Nonomuraea</taxon>
    </lineage>
</organism>
<dbReference type="EMBL" id="JBITGY010000021">
    <property type="protein sequence ID" value="MFI6505664.1"/>
    <property type="molecule type" value="Genomic_DNA"/>
</dbReference>
<comment type="caution">
    <text evidence="2">The sequence shown here is derived from an EMBL/GenBank/DDBJ whole genome shotgun (WGS) entry which is preliminary data.</text>
</comment>
<protein>
    <recommendedName>
        <fullName evidence="4">Secreted protein</fullName>
    </recommendedName>
</protein>
<proteinExistence type="predicted"/>
<evidence type="ECO:0000313" key="3">
    <source>
        <dbReference type="Proteomes" id="UP001612741"/>
    </source>
</evidence>
<dbReference type="PROSITE" id="PS51257">
    <property type="entry name" value="PROKAR_LIPOPROTEIN"/>
    <property type="match status" value="1"/>
</dbReference>
<reference evidence="2 3" key="1">
    <citation type="submission" date="2024-10" db="EMBL/GenBank/DDBJ databases">
        <title>The Natural Products Discovery Center: Release of the First 8490 Sequenced Strains for Exploring Actinobacteria Biosynthetic Diversity.</title>
        <authorList>
            <person name="Kalkreuter E."/>
            <person name="Kautsar S.A."/>
            <person name="Yang D."/>
            <person name="Bader C.D."/>
            <person name="Teijaro C.N."/>
            <person name="Fluegel L."/>
            <person name="Davis C.M."/>
            <person name="Simpson J.R."/>
            <person name="Lauterbach L."/>
            <person name="Steele A.D."/>
            <person name="Gui C."/>
            <person name="Meng S."/>
            <person name="Li G."/>
            <person name="Viehrig K."/>
            <person name="Ye F."/>
            <person name="Su P."/>
            <person name="Kiefer A.F."/>
            <person name="Nichols A."/>
            <person name="Cepeda A.J."/>
            <person name="Yan W."/>
            <person name="Fan B."/>
            <person name="Jiang Y."/>
            <person name="Adhikari A."/>
            <person name="Zheng C.-J."/>
            <person name="Schuster L."/>
            <person name="Cowan T.M."/>
            <person name="Smanski M.J."/>
            <person name="Chevrette M.G."/>
            <person name="De Carvalho L.P.S."/>
            <person name="Shen B."/>
        </authorList>
    </citation>
    <scope>NUCLEOTIDE SEQUENCE [LARGE SCALE GENOMIC DNA]</scope>
    <source>
        <strain evidence="2 3">NPDC050545</strain>
    </source>
</reference>
<gene>
    <name evidence="2" type="ORF">ACIBG2_50355</name>
</gene>
<evidence type="ECO:0008006" key="4">
    <source>
        <dbReference type="Google" id="ProtNLM"/>
    </source>
</evidence>
<feature type="chain" id="PRO_5047345958" description="Secreted protein" evidence="1">
    <location>
        <begin position="21"/>
        <end position="162"/>
    </location>
</feature>
<keyword evidence="1" id="KW-0732">Signal</keyword>
<name>A0ABW7ZDP5_9ACTN</name>